<comment type="caution">
    <text evidence="1">The sequence shown here is derived from an EMBL/GenBank/DDBJ whole genome shotgun (WGS) entry which is preliminary data.</text>
</comment>
<gene>
    <name evidence="1" type="ORF">NG653_00460</name>
</gene>
<organism evidence="1 2">
    <name type="scientific">Robiginitalea marina</name>
    <dbReference type="NCBI Taxonomy" id="2954105"/>
    <lineage>
        <taxon>Bacteria</taxon>
        <taxon>Pseudomonadati</taxon>
        <taxon>Bacteroidota</taxon>
        <taxon>Flavobacteriia</taxon>
        <taxon>Flavobacteriales</taxon>
        <taxon>Flavobacteriaceae</taxon>
        <taxon>Robiginitalea</taxon>
    </lineage>
</organism>
<accession>A0ABT1ATP7</accession>
<keyword evidence="2" id="KW-1185">Reference proteome</keyword>
<dbReference type="Proteomes" id="UP001206312">
    <property type="component" value="Unassembled WGS sequence"/>
</dbReference>
<proteinExistence type="predicted"/>
<protein>
    <submittedName>
        <fullName evidence="1">ABC transporter ATPase</fullName>
    </submittedName>
</protein>
<dbReference type="RefSeq" id="WP_252739685.1">
    <property type="nucleotide sequence ID" value="NZ_JAMXIB010000001.1"/>
</dbReference>
<evidence type="ECO:0000313" key="1">
    <source>
        <dbReference type="EMBL" id="MCO5723306.1"/>
    </source>
</evidence>
<evidence type="ECO:0000313" key="2">
    <source>
        <dbReference type="Proteomes" id="UP001206312"/>
    </source>
</evidence>
<reference evidence="1 2" key="1">
    <citation type="submission" date="2022-06" db="EMBL/GenBank/DDBJ databases">
        <authorList>
            <person name="Xuan X."/>
        </authorList>
    </citation>
    <scope>NUCLEOTIDE SEQUENCE [LARGE SCALE GENOMIC DNA]</scope>
    <source>
        <strain evidence="1 2">2V75</strain>
    </source>
</reference>
<name>A0ABT1ATP7_9FLAO</name>
<sequence>MLVPFDTLPETARIWIYPASRPFSEAELPAVREALDAFLTQWTAHGADLRAGYDMPYNRFIVIGLDQEQAQASGCSIDTSVRFIQQLEAQYQLSLLDRMNVSFKQGPYITYKSLEEFRKMARARSVSGNTIVFNNLVANKKEYDENWEVPAAESWHSRFF</sequence>
<dbReference type="EMBL" id="JAMXIB010000001">
    <property type="protein sequence ID" value="MCO5723306.1"/>
    <property type="molecule type" value="Genomic_DNA"/>
</dbReference>